<feature type="transmembrane region" description="Helical" evidence="1">
    <location>
        <begin position="74"/>
        <end position="96"/>
    </location>
</feature>
<keyword evidence="1" id="KW-0472">Membrane</keyword>
<dbReference type="eggNOG" id="COG1266">
    <property type="taxonomic scope" value="Bacteria"/>
</dbReference>
<reference evidence="3 4" key="1">
    <citation type="submission" date="2014-10" db="EMBL/GenBank/DDBJ databases">
        <title>Genome sequence of Erwinia typographi M043b.</title>
        <authorList>
            <person name="Chan K.-G."/>
            <person name="Tan W.-S."/>
        </authorList>
    </citation>
    <scope>NUCLEOTIDE SEQUENCE [LARGE SCALE GENOMIC DNA]</scope>
    <source>
        <strain evidence="3 4">M043b</strain>
    </source>
</reference>
<feature type="transmembrane region" description="Helical" evidence="1">
    <location>
        <begin position="37"/>
        <end position="62"/>
    </location>
</feature>
<dbReference type="STRING" id="371042.NG99_25125"/>
<dbReference type="PANTHER" id="PTHR36435:SF1">
    <property type="entry name" value="CAAX AMINO TERMINAL PROTEASE FAMILY PROTEIN"/>
    <property type="match status" value="1"/>
</dbReference>
<feature type="transmembrane region" description="Helical" evidence="1">
    <location>
        <begin position="12"/>
        <end position="31"/>
    </location>
</feature>
<proteinExistence type="predicted"/>
<evidence type="ECO:0000256" key="1">
    <source>
        <dbReference type="SAM" id="Phobius"/>
    </source>
</evidence>
<dbReference type="GO" id="GO:0080120">
    <property type="term" value="P:CAAX-box protein maturation"/>
    <property type="evidence" value="ECO:0007669"/>
    <property type="project" value="UniProtKB-ARBA"/>
</dbReference>
<dbReference type="RefSeq" id="WP_034899109.1">
    <property type="nucleotide sequence ID" value="NZ_JRUQ01000090.1"/>
</dbReference>
<dbReference type="GO" id="GO:0004175">
    <property type="term" value="F:endopeptidase activity"/>
    <property type="evidence" value="ECO:0007669"/>
    <property type="project" value="UniProtKB-ARBA"/>
</dbReference>
<dbReference type="InterPro" id="IPR052710">
    <property type="entry name" value="CAAX_protease"/>
</dbReference>
<feature type="transmembrane region" description="Helical" evidence="1">
    <location>
        <begin position="116"/>
        <end position="138"/>
    </location>
</feature>
<organism evidence="3 4">
    <name type="scientific">Erwinia typographi</name>
    <dbReference type="NCBI Taxonomy" id="371042"/>
    <lineage>
        <taxon>Bacteria</taxon>
        <taxon>Pseudomonadati</taxon>
        <taxon>Pseudomonadota</taxon>
        <taxon>Gammaproteobacteria</taxon>
        <taxon>Enterobacterales</taxon>
        <taxon>Erwiniaceae</taxon>
        <taxon>Erwinia</taxon>
    </lineage>
</organism>
<feature type="domain" description="CAAX prenyl protease 2/Lysostaphin resistance protein A-like" evidence="2">
    <location>
        <begin position="113"/>
        <end position="206"/>
    </location>
</feature>
<dbReference type="Pfam" id="PF02517">
    <property type="entry name" value="Rce1-like"/>
    <property type="match status" value="1"/>
</dbReference>
<keyword evidence="4" id="KW-1185">Reference proteome</keyword>
<feature type="transmembrane region" description="Helical" evidence="1">
    <location>
        <begin position="150"/>
        <end position="167"/>
    </location>
</feature>
<protein>
    <recommendedName>
        <fullName evidence="2">CAAX prenyl protease 2/Lysostaphin resistance protein A-like domain-containing protein</fullName>
    </recommendedName>
</protein>
<keyword evidence="1" id="KW-1133">Transmembrane helix</keyword>
<dbReference type="OrthoDB" id="158986at2"/>
<comment type="caution">
    <text evidence="3">The sequence shown here is derived from an EMBL/GenBank/DDBJ whole genome shotgun (WGS) entry which is preliminary data.</text>
</comment>
<feature type="transmembrane region" description="Helical" evidence="1">
    <location>
        <begin position="173"/>
        <end position="193"/>
    </location>
</feature>
<keyword evidence="1" id="KW-0812">Transmembrane</keyword>
<name>A0A0A3YIU0_9GAMM</name>
<dbReference type="AlphaFoldDB" id="A0A0A3YIU0"/>
<sequence length="218" mass="24129">MNNPADRIACSLLCVGMCLVWYTITVMVSALPGFPSLIASGMMMPVLCVLEFSALVPLYYCYAKRYSNIPFGSLRLRQALVFSILLLCLIVSQSFYLQQESWTGGQFGEAQSKLLLFSLAVVLLAPVFEEILFRGFVLQGLLLWAPRQRLACALLTSVGFAAMHTQYSHPQTLIALTALSLLLCYARIISGGLKLPIFLHMLNNLIGVSPWLWQLTTG</sequence>
<dbReference type="InterPro" id="IPR003675">
    <property type="entry name" value="Rce1/LyrA-like_dom"/>
</dbReference>
<evidence type="ECO:0000313" key="4">
    <source>
        <dbReference type="Proteomes" id="UP000030351"/>
    </source>
</evidence>
<dbReference type="Proteomes" id="UP000030351">
    <property type="component" value="Unassembled WGS sequence"/>
</dbReference>
<dbReference type="PANTHER" id="PTHR36435">
    <property type="entry name" value="SLR1288 PROTEIN"/>
    <property type="match status" value="1"/>
</dbReference>
<dbReference type="EMBL" id="JRUQ01000090">
    <property type="protein sequence ID" value="KGT86692.1"/>
    <property type="molecule type" value="Genomic_DNA"/>
</dbReference>
<accession>A0A0A3YIU0</accession>
<evidence type="ECO:0000313" key="3">
    <source>
        <dbReference type="EMBL" id="KGT86692.1"/>
    </source>
</evidence>
<evidence type="ECO:0000259" key="2">
    <source>
        <dbReference type="Pfam" id="PF02517"/>
    </source>
</evidence>
<gene>
    <name evidence="3" type="ORF">NG99_25125</name>
</gene>